<evidence type="ECO:0000313" key="4">
    <source>
        <dbReference type="EMBL" id="PHJ36973.1"/>
    </source>
</evidence>
<dbReference type="GO" id="GO:0004803">
    <property type="term" value="F:transposase activity"/>
    <property type="evidence" value="ECO:0007669"/>
    <property type="project" value="InterPro"/>
</dbReference>
<dbReference type="SUPFAM" id="SSF46689">
    <property type="entry name" value="Homeodomain-like"/>
    <property type="match status" value="1"/>
</dbReference>
<evidence type="ECO:0000313" key="5">
    <source>
        <dbReference type="Proteomes" id="UP000222564"/>
    </source>
</evidence>
<evidence type="ECO:0000256" key="2">
    <source>
        <dbReference type="SAM" id="Coils"/>
    </source>
</evidence>
<dbReference type="InterPro" id="IPR012337">
    <property type="entry name" value="RNaseH-like_sf"/>
</dbReference>
<dbReference type="InterPro" id="IPR036397">
    <property type="entry name" value="RNaseH_sf"/>
</dbReference>
<keyword evidence="5" id="KW-1185">Reference proteome</keyword>
<dbReference type="NCBIfam" id="NF033516">
    <property type="entry name" value="transpos_IS3"/>
    <property type="match status" value="1"/>
</dbReference>
<dbReference type="InterPro" id="IPR009057">
    <property type="entry name" value="Homeodomain-like_sf"/>
</dbReference>
<dbReference type="PROSITE" id="PS50994">
    <property type="entry name" value="INTEGRASE"/>
    <property type="match status" value="1"/>
</dbReference>
<dbReference type="RefSeq" id="WP_099084069.1">
    <property type="nucleotide sequence ID" value="NZ_AWQQ01000129.1"/>
</dbReference>
<dbReference type="Pfam" id="PF01527">
    <property type="entry name" value="HTH_Tnp_1"/>
    <property type="match status" value="1"/>
</dbReference>
<dbReference type="PANTHER" id="PTHR46889:SF7">
    <property type="entry name" value="TRANSPOSASE FOR INSERTION SEQUENCE ELEMENT IS904"/>
    <property type="match status" value="1"/>
</dbReference>
<dbReference type="Gene3D" id="3.30.420.10">
    <property type="entry name" value="Ribonuclease H-like superfamily/Ribonuclease H"/>
    <property type="match status" value="1"/>
</dbReference>
<dbReference type="InterPro" id="IPR050900">
    <property type="entry name" value="Transposase_IS3/IS150/IS904"/>
</dbReference>
<organism evidence="4 5">
    <name type="scientific">Desulforamulus profundi</name>
    <dbReference type="NCBI Taxonomy" id="1383067"/>
    <lineage>
        <taxon>Bacteria</taxon>
        <taxon>Bacillati</taxon>
        <taxon>Bacillota</taxon>
        <taxon>Clostridia</taxon>
        <taxon>Eubacteriales</taxon>
        <taxon>Peptococcaceae</taxon>
        <taxon>Desulforamulus</taxon>
    </lineage>
</organism>
<dbReference type="InterPro" id="IPR048020">
    <property type="entry name" value="Transpos_IS3"/>
</dbReference>
<dbReference type="Pfam" id="PF00665">
    <property type="entry name" value="rve"/>
    <property type="match status" value="1"/>
</dbReference>
<dbReference type="GO" id="GO:0006313">
    <property type="term" value="P:DNA transposition"/>
    <property type="evidence" value="ECO:0007669"/>
    <property type="project" value="InterPro"/>
</dbReference>
<dbReference type="EMBL" id="AWQQ01000129">
    <property type="protein sequence ID" value="PHJ36973.1"/>
    <property type="molecule type" value="Genomic_DNA"/>
</dbReference>
<gene>
    <name evidence="4" type="ORF">P378_19175</name>
</gene>
<proteinExistence type="predicted"/>
<dbReference type="Gene3D" id="1.10.10.10">
    <property type="entry name" value="Winged helix-like DNA-binding domain superfamily/Winged helix DNA-binding domain"/>
    <property type="match status" value="1"/>
</dbReference>
<dbReference type="InterPro" id="IPR025948">
    <property type="entry name" value="HTH-like_dom"/>
</dbReference>
<dbReference type="SUPFAM" id="SSF53098">
    <property type="entry name" value="Ribonuclease H-like"/>
    <property type="match status" value="1"/>
</dbReference>
<dbReference type="OrthoDB" id="9813957at2"/>
<keyword evidence="2" id="KW-0175">Coiled coil</keyword>
<accession>A0A2C6MCF7</accession>
<dbReference type="InterPro" id="IPR002514">
    <property type="entry name" value="Transposase_8"/>
</dbReference>
<feature type="domain" description="Integrase catalytic" evidence="3">
    <location>
        <begin position="213"/>
        <end position="372"/>
    </location>
</feature>
<dbReference type="Pfam" id="PF13276">
    <property type="entry name" value="HTH_21"/>
    <property type="match status" value="1"/>
</dbReference>
<dbReference type="Proteomes" id="UP000222564">
    <property type="component" value="Unassembled WGS sequence"/>
</dbReference>
<dbReference type="AlphaFoldDB" id="A0A2C6MCF7"/>
<sequence length="378" mass="44347">MRKSYSGEFKAKVVLEILKEEKTISQIASEYGIHPNQLLKWKKEAIRSLAEVLEDGRRKSDKEKETLKNKIQELYAEIGELTTKLNWLKKNLALSWTRAERIELVDFENRELPLTVQAEMLSLNRSSLYYKPVPPSPMEIAIKHEIDRIYTEDPYMGSRPITAILNREGFSISRPTVQKYMREMGISAIRPGPNLSRRNHEHKVYPYLLRGVKASFPNHIWGTDITYIRLRKGWLYLVAFLDWFSRYVVAWELDCTLEVDFVLEALHRALRIGKPEIANSDQGSQFTSQRYTTVLLGNEIKISMDGRGRAMDNIFTERLWRTVKYQEVYINDYTSPREARLGLAKFFEKYNNYRPHQALKNLTPAEVYFGNYTLKDFQ</sequence>
<dbReference type="GO" id="GO:0015074">
    <property type="term" value="P:DNA integration"/>
    <property type="evidence" value="ECO:0007669"/>
    <property type="project" value="InterPro"/>
</dbReference>
<dbReference type="InterPro" id="IPR001584">
    <property type="entry name" value="Integrase_cat-core"/>
</dbReference>
<dbReference type="InterPro" id="IPR036388">
    <property type="entry name" value="WH-like_DNA-bd_sf"/>
</dbReference>
<comment type="caution">
    <text evidence="4">The sequence shown here is derived from an EMBL/GenBank/DDBJ whole genome shotgun (WGS) entry which is preliminary data.</text>
</comment>
<comment type="function">
    <text evidence="1">Involved in the transposition of the insertion sequence.</text>
</comment>
<protein>
    <submittedName>
        <fullName evidence="4">Transposase IS3</fullName>
    </submittedName>
</protein>
<evidence type="ECO:0000256" key="1">
    <source>
        <dbReference type="ARBA" id="ARBA00002286"/>
    </source>
</evidence>
<evidence type="ECO:0000259" key="3">
    <source>
        <dbReference type="PROSITE" id="PS50994"/>
    </source>
</evidence>
<dbReference type="PANTHER" id="PTHR46889">
    <property type="entry name" value="TRANSPOSASE INSF FOR INSERTION SEQUENCE IS3B-RELATED"/>
    <property type="match status" value="1"/>
</dbReference>
<reference evidence="4 5" key="1">
    <citation type="submission" date="2013-09" db="EMBL/GenBank/DDBJ databases">
        <title>Biodegradation of hydrocarbons in the deep terrestrial subsurface : characterization of a microbial consortium composed of two Desulfotomaculum species originating from a deep geological formation.</title>
        <authorList>
            <person name="Aullo T."/>
            <person name="Berlendis S."/>
            <person name="Lascourreges J.-F."/>
            <person name="Dessort D."/>
            <person name="Saint-Laurent S."/>
            <person name="Schraauwers B."/>
            <person name="Mas J."/>
            <person name="Magot M."/>
            <person name="Ranchou-Peyruse A."/>
        </authorList>
    </citation>
    <scope>NUCLEOTIDE SEQUENCE [LARGE SCALE GENOMIC DNA]</scope>
    <source>
        <strain evidence="4 5">Bs107</strain>
    </source>
</reference>
<feature type="coiled-coil region" evidence="2">
    <location>
        <begin position="50"/>
        <end position="91"/>
    </location>
</feature>
<name>A0A2C6MCF7_9FIRM</name>
<dbReference type="GO" id="GO:0003677">
    <property type="term" value="F:DNA binding"/>
    <property type="evidence" value="ECO:0007669"/>
    <property type="project" value="InterPro"/>
</dbReference>